<keyword evidence="2" id="KW-0479">Metal-binding</keyword>
<organism evidence="5 6">
    <name type="scientific">Pseudomonas morbosilactucae</name>
    <dbReference type="NCBI Taxonomy" id="2938197"/>
    <lineage>
        <taxon>Bacteria</taxon>
        <taxon>Pseudomonadati</taxon>
        <taxon>Pseudomonadota</taxon>
        <taxon>Gammaproteobacteria</taxon>
        <taxon>Pseudomonadales</taxon>
        <taxon>Pseudomonadaceae</taxon>
        <taxon>Pseudomonas</taxon>
    </lineage>
</organism>
<reference evidence="5 6" key="1">
    <citation type="journal article" date="2022" name="Int. J. Syst. Evol. Microbiol.">
        <title>Pseudomonas aegrilactucae sp. nov. and Pseudomonas morbosilactucae sp. nov., pathogens causing bacterial rot of lettuce in Japan.</title>
        <authorList>
            <person name="Sawada H."/>
            <person name="Fujikawa T."/>
            <person name="Satou M."/>
        </authorList>
    </citation>
    <scope>NUCLEOTIDE SEQUENCE [LARGE SCALE GENOMIC DNA]</scope>
    <source>
        <strain evidence="5 6">MAFF 302030</strain>
    </source>
</reference>
<dbReference type="PANTHER" id="PTHR13096">
    <property type="entry name" value="MINA53 MYC INDUCED NUCLEAR ANTIGEN"/>
    <property type="match status" value="1"/>
</dbReference>
<dbReference type="RefSeq" id="WP_268265478.1">
    <property type="nucleotide sequence ID" value="NZ_JALQCW010000032.1"/>
</dbReference>
<comment type="cofactor">
    <cofactor evidence="1">
        <name>Fe(2+)</name>
        <dbReference type="ChEBI" id="CHEBI:29033"/>
    </cofactor>
</comment>
<reference evidence="5 6" key="2">
    <citation type="journal article" date="2023" name="Plant Pathol.">
        <title>Dismantling and reorganizing Pseudomonas marginalis sensu#lato.</title>
        <authorList>
            <person name="Sawada H."/>
            <person name="Fujikawa T."/>
            <person name="Satou M."/>
        </authorList>
    </citation>
    <scope>NUCLEOTIDE SEQUENCE [LARGE SCALE GENOMIC DNA]</scope>
    <source>
        <strain evidence="5 6">MAFF 302030</strain>
    </source>
</reference>
<protein>
    <submittedName>
        <fullName evidence="5">Cupin domain-containing protein</fullName>
    </submittedName>
</protein>
<evidence type="ECO:0000256" key="3">
    <source>
        <dbReference type="ARBA" id="ARBA00023004"/>
    </source>
</evidence>
<evidence type="ECO:0000259" key="4">
    <source>
        <dbReference type="PROSITE" id="PS51184"/>
    </source>
</evidence>
<dbReference type="PANTHER" id="PTHR13096:SF8">
    <property type="entry name" value="RIBOSOMAL OXYGENASE 1"/>
    <property type="match status" value="1"/>
</dbReference>
<dbReference type="InterPro" id="IPR003347">
    <property type="entry name" value="JmjC_dom"/>
</dbReference>
<sequence length="303" mass="34808">MKNISFRLPEIDIFIQDFFQKKPFMFQSIDGYEMVDWQAINRLLEKDILDFPRVRLANDNNPSIRGYKGFVNYSLTVTGETSPHINRYNLLKSLQGGSTLIVDRCQAFFEGALHATQYLNERLRCRSSANLYCAWSATPSFGVHFDNNDVIAVQIEGVKKWDIYAPTRHYPLLSEKSFDHTPPTGSPIATYTVSPGQAIYLPAGYWHNVFTESERSMHLSFPLVRPRKIDVIRSILSHLEDSPEMRHPIAYSKDIAENAKLSGILYSYLANVDIDQWESAIIEDCMNTRNITFNLPEIRTRDA</sequence>
<dbReference type="EMBL" id="JALQCW010000032">
    <property type="protein sequence ID" value="MCK9798853.1"/>
    <property type="molecule type" value="Genomic_DNA"/>
</dbReference>
<proteinExistence type="predicted"/>
<name>A0A9X1YV87_9PSED</name>
<gene>
    <name evidence="5" type="ORF">M1B34_14270</name>
</gene>
<comment type="caution">
    <text evidence="5">The sequence shown here is derived from an EMBL/GenBank/DDBJ whole genome shotgun (WGS) entry which is preliminary data.</text>
</comment>
<evidence type="ECO:0000313" key="5">
    <source>
        <dbReference type="EMBL" id="MCK9798853.1"/>
    </source>
</evidence>
<dbReference type="Gene3D" id="2.60.120.650">
    <property type="entry name" value="Cupin"/>
    <property type="match status" value="1"/>
</dbReference>
<dbReference type="SUPFAM" id="SSF51197">
    <property type="entry name" value="Clavaminate synthase-like"/>
    <property type="match status" value="1"/>
</dbReference>
<dbReference type="GO" id="GO:0046872">
    <property type="term" value="F:metal ion binding"/>
    <property type="evidence" value="ECO:0007669"/>
    <property type="project" value="UniProtKB-KW"/>
</dbReference>
<evidence type="ECO:0000256" key="1">
    <source>
        <dbReference type="ARBA" id="ARBA00001954"/>
    </source>
</evidence>
<dbReference type="InterPro" id="IPR039994">
    <property type="entry name" value="NO66-like"/>
</dbReference>
<accession>A0A9X1YV87</accession>
<dbReference type="Proteomes" id="UP001155059">
    <property type="component" value="Unassembled WGS sequence"/>
</dbReference>
<keyword evidence="3" id="KW-0408">Iron</keyword>
<feature type="domain" description="JmjC" evidence="4">
    <location>
        <begin position="80"/>
        <end position="240"/>
    </location>
</feature>
<evidence type="ECO:0000256" key="2">
    <source>
        <dbReference type="ARBA" id="ARBA00022723"/>
    </source>
</evidence>
<evidence type="ECO:0000313" key="6">
    <source>
        <dbReference type="Proteomes" id="UP001155059"/>
    </source>
</evidence>
<dbReference type="Pfam" id="PF08007">
    <property type="entry name" value="JmjC_2"/>
    <property type="match status" value="1"/>
</dbReference>
<dbReference type="PROSITE" id="PS51184">
    <property type="entry name" value="JMJC"/>
    <property type="match status" value="1"/>
</dbReference>
<dbReference type="AlphaFoldDB" id="A0A9X1YV87"/>